<reference evidence="2" key="1">
    <citation type="submission" date="2021-02" db="EMBL/GenBank/DDBJ databases">
        <authorList>
            <person name="Nowell W R."/>
        </authorList>
    </citation>
    <scope>NUCLEOTIDE SEQUENCE</scope>
</reference>
<dbReference type="PANTHER" id="PTHR31497:SF0">
    <property type="entry name" value="AUTOCRINE PROLIFERATION REPRESSOR PROTEIN A"/>
    <property type="match status" value="1"/>
</dbReference>
<dbReference type="Pfam" id="PF10142">
    <property type="entry name" value="PhoPQ_related"/>
    <property type="match status" value="2"/>
</dbReference>
<dbReference type="EMBL" id="CAJNOH010004334">
    <property type="protein sequence ID" value="CAF1366345.1"/>
    <property type="molecule type" value="Genomic_DNA"/>
</dbReference>
<organism evidence="2 3">
    <name type="scientific">Rotaria sordida</name>
    <dbReference type="NCBI Taxonomy" id="392033"/>
    <lineage>
        <taxon>Eukaryota</taxon>
        <taxon>Metazoa</taxon>
        <taxon>Spiralia</taxon>
        <taxon>Gnathifera</taxon>
        <taxon>Rotifera</taxon>
        <taxon>Eurotatoria</taxon>
        <taxon>Bdelloidea</taxon>
        <taxon>Philodinida</taxon>
        <taxon>Philodinidae</taxon>
        <taxon>Rotaria</taxon>
    </lineage>
</organism>
<dbReference type="Proteomes" id="UP000663854">
    <property type="component" value="Unassembled WGS sequence"/>
</dbReference>
<sequence>QYQATPLDDYVNAPDPYFSWTIIETYEEPDYKLYIVNLTSQKWIDETFSSRPIWWHYLCITVPNQLTRPNTAFMLIDGGSNTDGIPKPTDESVALMSMLALGTGSITADLQDIPNVPIRFMASFLLINWEETRNDNAALAWTWKAFIDNQSNPAVLLHLPMTKASVRAMDAVQKFTAQLRIPVPETFVIGGVSKVNYFLLYEHQLILTRIDSADGQVSHVGSLKFFFFHMTYSSAWTMAAVDTKRIIGATSIVMDLVNLQINLHHLYRSLNGWTFAMKDFYELDIFGTIDTNNFTQMAGIIDPYNYFNRYTTIKTLQIQTTGDEFFLLDNEICPPELQRATGGTYLRRIPNAKHQCIGHLISIVLTIRSFYLSIYEKQTLPSLQWIKSSNNTHGYIRAVVDFSVGPKPINGIGYRARTLNDKRRDFRLFIGDPSDPVKPMANPVIWFTTPLVTEAQTDTTIIYSLTIERPLDGWEGFFIQVNFPGPDGSVLELTSETQVIPDTYPTGDCHNEGCAGTLV</sequence>
<comment type="caution">
    <text evidence="2">The sequence shown here is derived from an EMBL/GenBank/DDBJ whole genome shotgun (WGS) entry which is preliminary data.</text>
</comment>
<evidence type="ECO:0000313" key="3">
    <source>
        <dbReference type="Proteomes" id="UP000663870"/>
    </source>
</evidence>
<name>A0A816BH74_9BILA</name>
<dbReference type="EMBL" id="CAJNOL010005748">
    <property type="protein sequence ID" value="CAF1609176.1"/>
    <property type="molecule type" value="Genomic_DNA"/>
</dbReference>
<dbReference type="InterPro" id="IPR009199">
    <property type="entry name" value="PhoPQ-act_pathogen-rel_PqaA"/>
</dbReference>
<dbReference type="AlphaFoldDB" id="A0A816BH74"/>
<protein>
    <submittedName>
        <fullName evidence="2">Uncharacterized protein</fullName>
    </submittedName>
</protein>
<accession>A0A816BH74</accession>
<dbReference type="PANTHER" id="PTHR31497">
    <property type="entry name" value="AUTOCRINE PROLIFERATION REPRESSOR PROTEIN A"/>
    <property type="match status" value="1"/>
</dbReference>
<proteinExistence type="predicted"/>
<evidence type="ECO:0000313" key="1">
    <source>
        <dbReference type="EMBL" id="CAF1366345.1"/>
    </source>
</evidence>
<keyword evidence="3" id="KW-1185">Reference proteome</keyword>
<feature type="non-terminal residue" evidence="2">
    <location>
        <position position="1"/>
    </location>
</feature>
<gene>
    <name evidence="2" type="ORF">JXQ802_LOCUS49207</name>
    <name evidence="1" type="ORF">PYM288_LOCUS33134</name>
</gene>
<evidence type="ECO:0000313" key="2">
    <source>
        <dbReference type="EMBL" id="CAF1609176.1"/>
    </source>
</evidence>
<dbReference type="Proteomes" id="UP000663870">
    <property type="component" value="Unassembled WGS sequence"/>
</dbReference>